<dbReference type="Pfam" id="PF00834">
    <property type="entry name" value="Ribul_P_3_epim"/>
    <property type="match status" value="1"/>
</dbReference>
<reference evidence="3 4" key="1">
    <citation type="submission" date="2022-08" db="EMBL/GenBank/DDBJ databases">
        <title>Tractidigestivibacter montrealensis type strain KD21.</title>
        <authorList>
            <person name="Diop K."/>
            <person name="Richard C."/>
            <person name="Routy B."/>
        </authorList>
    </citation>
    <scope>NUCLEOTIDE SEQUENCE [LARGE SCALE GENOMIC DNA]</scope>
    <source>
        <strain evidence="3 4">KD21</strain>
    </source>
</reference>
<dbReference type="InterPro" id="IPR013785">
    <property type="entry name" value="Aldolase_TIM"/>
</dbReference>
<accession>A0ABT1Z5W6</accession>
<dbReference type="RefSeq" id="WP_118078544.1">
    <property type="nucleotide sequence ID" value="NZ_JANSKA010000001.1"/>
</dbReference>
<keyword evidence="4" id="KW-1185">Reference proteome</keyword>
<gene>
    <name evidence="3" type="ORF">NVS32_01330</name>
</gene>
<keyword evidence="2" id="KW-0413">Isomerase</keyword>
<sequence>MRTPEDWKDGEKIIGACMNCASYENLSKTMGELDDAGIDLYHLDIMDGTFVPNIALGPQDVSAIRKLTDRVCDVHLMVRDAARYVDTFVRLGAQIVHVHGEEDSQVTRTLQHIRDIGAKSSLAISPCTSFETAKEALNVCDYVLVMRVNPGFAGQKALPFVDEKIKKLVEAKDYYGYKILVDGGVSAQSVADLWKAGVDGFCLGNAGLFGHKESYKQIVQSLRALPRD</sequence>
<dbReference type="CDD" id="cd00429">
    <property type="entry name" value="RPE"/>
    <property type="match status" value="1"/>
</dbReference>
<evidence type="ECO:0000256" key="1">
    <source>
        <dbReference type="ARBA" id="ARBA00022723"/>
    </source>
</evidence>
<dbReference type="SUPFAM" id="SSF51366">
    <property type="entry name" value="Ribulose-phoshate binding barrel"/>
    <property type="match status" value="1"/>
</dbReference>
<dbReference type="InterPro" id="IPR000056">
    <property type="entry name" value="Ribul_P_3_epim-like"/>
</dbReference>
<comment type="caution">
    <text evidence="3">The sequence shown here is derived from an EMBL/GenBank/DDBJ whole genome shotgun (WGS) entry which is preliminary data.</text>
</comment>
<organism evidence="3 4">
    <name type="scientific">Tractidigestivibacter montrealensis</name>
    <dbReference type="NCBI Taxonomy" id="2972466"/>
    <lineage>
        <taxon>Bacteria</taxon>
        <taxon>Bacillati</taxon>
        <taxon>Actinomycetota</taxon>
        <taxon>Coriobacteriia</taxon>
        <taxon>Coriobacteriales</taxon>
        <taxon>Atopobiaceae</taxon>
        <taxon>Tractidigestivibacter</taxon>
    </lineage>
</organism>
<dbReference type="InterPro" id="IPR011060">
    <property type="entry name" value="RibuloseP-bd_barrel"/>
</dbReference>
<proteinExistence type="predicted"/>
<evidence type="ECO:0000313" key="3">
    <source>
        <dbReference type="EMBL" id="MCR9035603.1"/>
    </source>
</evidence>
<name>A0ABT1Z5W6_9ACTN</name>
<dbReference type="PANTHER" id="PTHR11749">
    <property type="entry name" value="RIBULOSE-5-PHOSPHATE-3-EPIMERASE"/>
    <property type="match status" value="1"/>
</dbReference>
<evidence type="ECO:0000256" key="2">
    <source>
        <dbReference type="ARBA" id="ARBA00023235"/>
    </source>
</evidence>
<keyword evidence="1" id="KW-0479">Metal-binding</keyword>
<dbReference type="Gene3D" id="3.20.20.70">
    <property type="entry name" value="Aldolase class I"/>
    <property type="match status" value="1"/>
</dbReference>
<evidence type="ECO:0000313" key="4">
    <source>
        <dbReference type="Proteomes" id="UP001204320"/>
    </source>
</evidence>
<dbReference type="EMBL" id="JANSKA010000001">
    <property type="protein sequence ID" value="MCR9035603.1"/>
    <property type="molecule type" value="Genomic_DNA"/>
</dbReference>
<dbReference type="NCBIfam" id="NF004076">
    <property type="entry name" value="PRK05581.1-4"/>
    <property type="match status" value="1"/>
</dbReference>
<protein>
    <submittedName>
        <fullName evidence="3">Ribulose-phosphate 3-epimerase</fullName>
    </submittedName>
</protein>
<dbReference type="Proteomes" id="UP001204320">
    <property type="component" value="Unassembled WGS sequence"/>
</dbReference>